<dbReference type="InterPro" id="IPR035937">
    <property type="entry name" value="FPG_N"/>
</dbReference>
<keyword evidence="6" id="KW-0234">DNA repair</keyword>
<evidence type="ECO:0000256" key="1">
    <source>
        <dbReference type="ARBA" id="ARBA00009409"/>
    </source>
</evidence>
<dbReference type="OrthoDB" id="9800855at2"/>
<dbReference type="GO" id="GO:0000703">
    <property type="term" value="F:oxidized pyrimidine nucleobase lesion DNA N-glycosylase activity"/>
    <property type="evidence" value="ECO:0007669"/>
    <property type="project" value="TreeGrafter"/>
</dbReference>
<dbReference type="SMART" id="SM00898">
    <property type="entry name" value="Fapy_DNA_glyco"/>
    <property type="match status" value="1"/>
</dbReference>
<reference evidence="13" key="1">
    <citation type="submission" date="2016-10" db="EMBL/GenBank/DDBJ databases">
        <authorList>
            <person name="Varghese N."/>
            <person name="Submissions S."/>
        </authorList>
    </citation>
    <scope>NUCLEOTIDE SEQUENCE [LARGE SCALE GENOMIC DNA]</scope>
    <source>
        <strain evidence="13">CGMCC 4.3525</strain>
    </source>
</reference>
<dbReference type="STRING" id="402600.SAMN05216188_12312"/>
<keyword evidence="3" id="KW-0227">DNA damage</keyword>
<evidence type="ECO:0000256" key="3">
    <source>
        <dbReference type="ARBA" id="ARBA00022763"/>
    </source>
</evidence>
<keyword evidence="12" id="KW-0540">Nuclease</keyword>
<dbReference type="SMART" id="SM01232">
    <property type="entry name" value="H2TH"/>
    <property type="match status" value="1"/>
</dbReference>
<protein>
    <recommendedName>
        <fullName evidence="2">DNA-(apurinic or apyrimidinic site) lyase</fullName>
        <ecNumber evidence="2">4.2.99.18</ecNumber>
    </recommendedName>
</protein>
<comment type="similarity">
    <text evidence="1">Belongs to the FPG family.</text>
</comment>
<evidence type="ECO:0000256" key="10">
    <source>
        <dbReference type="SAM" id="MobiDB-lite"/>
    </source>
</evidence>
<sequence>MAEGDTVARIAARLHTATAGSLIVHSDVRHPRFATVDLAGQRILDWRARGKHLLSRTDAGLTVHSHLRMTGSWSVLRPHKRLPARVMPRLRIALRLHDGRTLVGVALPVLTVLKTCDERTVVGHLGPDLLGNDTAGVDSLTVATTRVAAAGADAIVAALLDQRRVAGLGNMWAQELLFLHRVNPWRAAGTVDGLDELLADARRRLRHAVLANPAQNTTGRPTPRHWVYREGGTSVPALCRTDRVPPGRSHLTRPGNLVVSGLPGMTSPEARGTASRAPNEGRPRSPLG</sequence>
<dbReference type="SUPFAM" id="SSF46946">
    <property type="entry name" value="S13-like H2TH domain"/>
    <property type="match status" value="1"/>
</dbReference>
<dbReference type="EC" id="4.2.99.18" evidence="2"/>
<evidence type="ECO:0000256" key="5">
    <source>
        <dbReference type="ARBA" id="ARBA00023125"/>
    </source>
</evidence>
<feature type="compositionally biased region" description="Basic and acidic residues" evidence="10">
    <location>
        <begin position="279"/>
        <end position="288"/>
    </location>
</feature>
<evidence type="ECO:0000256" key="4">
    <source>
        <dbReference type="ARBA" id="ARBA00022801"/>
    </source>
</evidence>
<dbReference type="Pfam" id="PF01149">
    <property type="entry name" value="Fapy_DNA_glyco"/>
    <property type="match status" value="1"/>
</dbReference>
<keyword evidence="12" id="KW-0255">Endonuclease</keyword>
<dbReference type="Gene3D" id="1.10.8.50">
    <property type="match status" value="1"/>
</dbReference>
<keyword evidence="4" id="KW-0378">Hydrolase</keyword>
<dbReference type="RefSeq" id="WP_089959117.1">
    <property type="nucleotide sequence ID" value="NZ_FOFR01000023.1"/>
</dbReference>
<dbReference type="AlphaFoldDB" id="A0A1H9UXK5"/>
<dbReference type="PROSITE" id="PS51068">
    <property type="entry name" value="FPG_CAT"/>
    <property type="match status" value="1"/>
</dbReference>
<dbReference type="SUPFAM" id="SSF81624">
    <property type="entry name" value="N-terminal domain of MutM-like DNA repair proteins"/>
    <property type="match status" value="1"/>
</dbReference>
<dbReference type="InterPro" id="IPR015886">
    <property type="entry name" value="H2TH_FPG"/>
</dbReference>
<evidence type="ECO:0000256" key="6">
    <source>
        <dbReference type="ARBA" id="ARBA00023204"/>
    </source>
</evidence>
<dbReference type="PANTHER" id="PTHR42697:SF1">
    <property type="entry name" value="ENDONUCLEASE 8"/>
    <property type="match status" value="1"/>
</dbReference>
<dbReference type="InterPro" id="IPR012319">
    <property type="entry name" value="FPG_cat"/>
</dbReference>
<accession>A0A1H9UXK5</accession>
<evidence type="ECO:0000259" key="11">
    <source>
        <dbReference type="PROSITE" id="PS51068"/>
    </source>
</evidence>
<keyword evidence="7" id="KW-0456">Lyase</keyword>
<dbReference type="Proteomes" id="UP000199352">
    <property type="component" value="Unassembled WGS sequence"/>
</dbReference>
<evidence type="ECO:0000256" key="7">
    <source>
        <dbReference type="ARBA" id="ARBA00023239"/>
    </source>
</evidence>
<dbReference type="EMBL" id="FOFR01000023">
    <property type="protein sequence ID" value="SES14215.1"/>
    <property type="molecule type" value="Genomic_DNA"/>
</dbReference>
<feature type="domain" description="Formamidopyrimidine-DNA glycosylase catalytic" evidence="11">
    <location>
        <begin position="2"/>
        <end position="103"/>
    </location>
</feature>
<dbReference type="GO" id="GO:0140078">
    <property type="term" value="F:class I DNA-(apurinic or apyrimidinic site) endonuclease activity"/>
    <property type="evidence" value="ECO:0007669"/>
    <property type="project" value="UniProtKB-EC"/>
</dbReference>
<proteinExistence type="inferred from homology"/>
<evidence type="ECO:0000313" key="13">
    <source>
        <dbReference type="Proteomes" id="UP000199352"/>
    </source>
</evidence>
<evidence type="ECO:0000313" key="12">
    <source>
        <dbReference type="EMBL" id="SES14215.1"/>
    </source>
</evidence>
<organism evidence="12 13">
    <name type="scientific">Lentzea xinjiangensis</name>
    <dbReference type="NCBI Taxonomy" id="402600"/>
    <lineage>
        <taxon>Bacteria</taxon>
        <taxon>Bacillati</taxon>
        <taxon>Actinomycetota</taxon>
        <taxon>Actinomycetes</taxon>
        <taxon>Pseudonocardiales</taxon>
        <taxon>Pseudonocardiaceae</taxon>
        <taxon>Lentzea</taxon>
    </lineage>
</organism>
<dbReference type="Gene3D" id="3.20.190.10">
    <property type="entry name" value="MutM-like, N-terminal"/>
    <property type="match status" value="1"/>
</dbReference>
<keyword evidence="9" id="KW-0326">Glycosidase</keyword>
<keyword evidence="8" id="KW-0511">Multifunctional enzyme</keyword>
<dbReference type="InterPro" id="IPR010979">
    <property type="entry name" value="Ribosomal_uS13-like_H2TH"/>
</dbReference>
<keyword evidence="5" id="KW-0238">DNA-binding</keyword>
<feature type="region of interest" description="Disordered" evidence="10">
    <location>
        <begin position="242"/>
        <end position="288"/>
    </location>
</feature>
<keyword evidence="13" id="KW-1185">Reference proteome</keyword>
<gene>
    <name evidence="12" type="ORF">SAMN05216188_12312</name>
</gene>
<evidence type="ECO:0000256" key="2">
    <source>
        <dbReference type="ARBA" id="ARBA00012720"/>
    </source>
</evidence>
<evidence type="ECO:0000256" key="8">
    <source>
        <dbReference type="ARBA" id="ARBA00023268"/>
    </source>
</evidence>
<dbReference type="Pfam" id="PF06831">
    <property type="entry name" value="H2TH"/>
    <property type="match status" value="1"/>
</dbReference>
<dbReference type="GO" id="GO:0006284">
    <property type="term" value="P:base-excision repair"/>
    <property type="evidence" value="ECO:0007669"/>
    <property type="project" value="InterPro"/>
</dbReference>
<dbReference type="PANTHER" id="PTHR42697">
    <property type="entry name" value="ENDONUCLEASE 8"/>
    <property type="match status" value="1"/>
</dbReference>
<dbReference type="GO" id="GO:0008270">
    <property type="term" value="F:zinc ion binding"/>
    <property type="evidence" value="ECO:0007669"/>
    <property type="project" value="InterPro"/>
</dbReference>
<name>A0A1H9UXK5_9PSEU</name>
<dbReference type="GO" id="GO:0003684">
    <property type="term" value="F:damaged DNA binding"/>
    <property type="evidence" value="ECO:0007669"/>
    <property type="project" value="InterPro"/>
</dbReference>
<evidence type="ECO:0000256" key="9">
    <source>
        <dbReference type="ARBA" id="ARBA00023295"/>
    </source>
</evidence>